<dbReference type="Pfam" id="PF00672">
    <property type="entry name" value="HAMP"/>
    <property type="match status" value="1"/>
</dbReference>
<dbReference type="SMART" id="SM00283">
    <property type="entry name" value="MA"/>
    <property type="match status" value="1"/>
</dbReference>
<keyword evidence="7" id="KW-0812">Transmembrane</keyword>
<keyword evidence="11" id="KW-1185">Reference proteome</keyword>
<keyword evidence="7" id="KW-1133">Transmembrane helix</keyword>
<dbReference type="EMBL" id="BJYL01000021">
    <property type="protein sequence ID" value="GEN83398.1"/>
    <property type="molecule type" value="Genomic_DNA"/>
</dbReference>
<dbReference type="Proteomes" id="UP000321901">
    <property type="component" value="Unassembled WGS sequence"/>
</dbReference>
<keyword evidence="2" id="KW-1003">Cell membrane</keyword>
<dbReference type="SMART" id="SM00304">
    <property type="entry name" value="HAMP"/>
    <property type="match status" value="1"/>
</dbReference>
<evidence type="ECO:0000256" key="2">
    <source>
        <dbReference type="ARBA" id="ARBA00022475"/>
    </source>
</evidence>
<dbReference type="InterPro" id="IPR004089">
    <property type="entry name" value="MCPsignal_dom"/>
</dbReference>
<dbReference type="PROSITE" id="PS50885">
    <property type="entry name" value="HAMP"/>
    <property type="match status" value="1"/>
</dbReference>
<dbReference type="InterPro" id="IPR024478">
    <property type="entry name" value="HlyB_4HB_MCP"/>
</dbReference>
<evidence type="ECO:0000313" key="11">
    <source>
        <dbReference type="Proteomes" id="UP000321901"/>
    </source>
</evidence>
<feature type="domain" description="HAMP" evidence="9">
    <location>
        <begin position="204"/>
        <end position="257"/>
    </location>
</feature>
<comment type="caution">
    <text evidence="10">The sequence shown here is derived from an EMBL/GenBank/DDBJ whole genome shotgun (WGS) entry which is preliminary data.</text>
</comment>
<name>A0A511Z7I1_9BACL</name>
<dbReference type="Pfam" id="PF12729">
    <property type="entry name" value="4HB_MCP_1"/>
    <property type="match status" value="1"/>
</dbReference>
<reference evidence="10 11" key="1">
    <citation type="submission" date="2019-07" db="EMBL/GenBank/DDBJ databases">
        <title>Whole genome shotgun sequence of Sporosarcina luteola NBRC 105378.</title>
        <authorList>
            <person name="Hosoyama A."/>
            <person name="Uohara A."/>
            <person name="Ohji S."/>
            <person name="Ichikawa N."/>
        </authorList>
    </citation>
    <scope>NUCLEOTIDE SEQUENCE [LARGE SCALE GENOMIC DNA]</scope>
    <source>
        <strain evidence="10 11">NBRC 105378</strain>
    </source>
</reference>
<dbReference type="PROSITE" id="PS50111">
    <property type="entry name" value="CHEMOTAXIS_TRANSDUC_2"/>
    <property type="match status" value="1"/>
</dbReference>
<organism evidence="10 11">
    <name type="scientific">Sporosarcina luteola</name>
    <dbReference type="NCBI Taxonomy" id="582850"/>
    <lineage>
        <taxon>Bacteria</taxon>
        <taxon>Bacillati</taxon>
        <taxon>Bacillota</taxon>
        <taxon>Bacilli</taxon>
        <taxon>Bacillales</taxon>
        <taxon>Caryophanaceae</taxon>
        <taxon>Sporosarcina</taxon>
    </lineage>
</organism>
<dbReference type="CDD" id="cd06225">
    <property type="entry name" value="HAMP"/>
    <property type="match status" value="1"/>
</dbReference>
<evidence type="ECO:0000259" key="8">
    <source>
        <dbReference type="PROSITE" id="PS50111"/>
    </source>
</evidence>
<comment type="subcellular location">
    <subcellularLocation>
        <location evidence="1">Cell membrane</location>
    </subcellularLocation>
</comment>
<dbReference type="InterPro" id="IPR003660">
    <property type="entry name" value="HAMP_dom"/>
</dbReference>
<dbReference type="Gene3D" id="6.10.340.10">
    <property type="match status" value="1"/>
</dbReference>
<evidence type="ECO:0000256" key="5">
    <source>
        <dbReference type="ARBA" id="ARBA00029447"/>
    </source>
</evidence>
<evidence type="ECO:0000256" key="1">
    <source>
        <dbReference type="ARBA" id="ARBA00004236"/>
    </source>
</evidence>
<evidence type="ECO:0000256" key="7">
    <source>
        <dbReference type="SAM" id="Phobius"/>
    </source>
</evidence>
<evidence type="ECO:0000256" key="6">
    <source>
        <dbReference type="PROSITE-ProRule" id="PRU00284"/>
    </source>
</evidence>
<keyword evidence="3 7" id="KW-0472">Membrane</keyword>
<dbReference type="PANTHER" id="PTHR32089:SF112">
    <property type="entry name" value="LYSOZYME-LIKE PROTEIN-RELATED"/>
    <property type="match status" value="1"/>
</dbReference>
<sequence length="564" mass="61510">MKMTVGKKLWVGFLAILAIVLLVGASGLWGLTKLDAEYRYLIDDKINNVVLLEQLLSAQHADAKNIRGYIIYKDQSYVEQRQDIVDAVKEKIKALDTSIHTPTAREIMKDVKETSKSAEQISELIIRDVQAGNIESAMDLANEVSFYQDEVSANLQQLIQLQEIEQKNTEEQLQNVLNWIYVCIGGLIVIAIVTSILIAQIISRSIAQPVRKMTASLAQIANGDFIAGPIIVRNKDEIGEMADALNGMTEDLRGILSIVKESAVQLATHAEELSASSEESLAASETVAEITERNLMASDAQVSKVDESNRSLNEVLKGVNKISNDNERMQHASTEVTDLVNQGATRMKEVTEQMGKISLSILKSSNTIGQLATHSERIREVTSVITRMAEQTNLLALNAAIEAARAGEHGKGFAVVAEEVRQLADQSKRSAGHIGKMIDEMVQNVERTIVTAEEGNLFIARGRELAGSTGDVFKQIESATGMMNSAMNAVSETIMEVRSMTDIISAESQSVQDFAMQTSAEAQSASAATEEQLSANAEISLNAQTLASLADRLLGDVNRFRITE</sequence>
<dbReference type="AlphaFoldDB" id="A0A511Z7I1"/>
<feature type="domain" description="Methyl-accepting transducer" evidence="8">
    <location>
        <begin position="276"/>
        <end position="512"/>
    </location>
</feature>
<keyword evidence="4 6" id="KW-0807">Transducer</keyword>
<dbReference type="GO" id="GO:0007165">
    <property type="term" value="P:signal transduction"/>
    <property type="evidence" value="ECO:0007669"/>
    <property type="project" value="UniProtKB-KW"/>
</dbReference>
<dbReference type="SUPFAM" id="SSF58104">
    <property type="entry name" value="Methyl-accepting chemotaxis protein (MCP) signaling domain"/>
    <property type="match status" value="1"/>
</dbReference>
<dbReference type="Pfam" id="PF00015">
    <property type="entry name" value="MCPsignal"/>
    <property type="match status" value="1"/>
</dbReference>
<feature type="transmembrane region" description="Helical" evidence="7">
    <location>
        <begin position="179"/>
        <end position="202"/>
    </location>
</feature>
<accession>A0A511Z7I1</accession>
<evidence type="ECO:0000259" key="9">
    <source>
        <dbReference type="PROSITE" id="PS50885"/>
    </source>
</evidence>
<dbReference type="PANTHER" id="PTHR32089">
    <property type="entry name" value="METHYL-ACCEPTING CHEMOTAXIS PROTEIN MCPB"/>
    <property type="match status" value="1"/>
</dbReference>
<dbReference type="GO" id="GO:0005886">
    <property type="term" value="C:plasma membrane"/>
    <property type="evidence" value="ECO:0007669"/>
    <property type="project" value="UniProtKB-SubCell"/>
</dbReference>
<dbReference type="Gene3D" id="1.10.287.950">
    <property type="entry name" value="Methyl-accepting chemotaxis protein"/>
    <property type="match status" value="1"/>
</dbReference>
<protein>
    <submittedName>
        <fullName evidence="10">Methyl-accepting chemotaxis protein TlpC</fullName>
    </submittedName>
</protein>
<evidence type="ECO:0000256" key="4">
    <source>
        <dbReference type="ARBA" id="ARBA00023224"/>
    </source>
</evidence>
<gene>
    <name evidence="10" type="primary">tlpC</name>
    <name evidence="10" type="ORF">SLU01_17100</name>
</gene>
<comment type="similarity">
    <text evidence="5">Belongs to the methyl-accepting chemotaxis (MCP) protein family.</text>
</comment>
<dbReference type="OrthoDB" id="107771at2"/>
<proteinExistence type="inferred from homology"/>
<evidence type="ECO:0000313" key="10">
    <source>
        <dbReference type="EMBL" id="GEN83398.1"/>
    </source>
</evidence>
<evidence type="ECO:0000256" key="3">
    <source>
        <dbReference type="ARBA" id="ARBA00023136"/>
    </source>
</evidence>